<dbReference type="SUPFAM" id="SSF51735">
    <property type="entry name" value="NAD(P)-binding Rossmann-fold domains"/>
    <property type="match status" value="1"/>
</dbReference>
<evidence type="ECO:0000256" key="3">
    <source>
        <dbReference type="ARBA" id="ARBA00022833"/>
    </source>
</evidence>
<dbReference type="SMART" id="SM00829">
    <property type="entry name" value="PKS_ER"/>
    <property type="match status" value="1"/>
</dbReference>
<comment type="similarity">
    <text evidence="5">Belongs to the zinc-containing alcohol dehydrogenase family.</text>
</comment>
<feature type="domain" description="Enoyl reductase (ER)" evidence="6">
    <location>
        <begin position="9"/>
        <end position="327"/>
    </location>
</feature>
<keyword evidence="4" id="KW-0560">Oxidoreductase</keyword>
<dbReference type="InterPro" id="IPR013149">
    <property type="entry name" value="ADH-like_C"/>
</dbReference>
<dbReference type="Pfam" id="PF08240">
    <property type="entry name" value="ADH_N"/>
    <property type="match status" value="1"/>
</dbReference>
<dbReference type="InterPro" id="IPR036291">
    <property type="entry name" value="NAD(P)-bd_dom_sf"/>
</dbReference>
<organism evidence="7 8">
    <name type="scientific">Bimuria novae-zelandiae CBS 107.79</name>
    <dbReference type="NCBI Taxonomy" id="1447943"/>
    <lineage>
        <taxon>Eukaryota</taxon>
        <taxon>Fungi</taxon>
        <taxon>Dikarya</taxon>
        <taxon>Ascomycota</taxon>
        <taxon>Pezizomycotina</taxon>
        <taxon>Dothideomycetes</taxon>
        <taxon>Pleosporomycetidae</taxon>
        <taxon>Pleosporales</taxon>
        <taxon>Massarineae</taxon>
        <taxon>Didymosphaeriaceae</taxon>
        <taxon>Bimuria</taxon>
    </lineage>
</organism>
<dbReference type="OrthoDB" id="1879366at2759"/>
<reference evidence="7" key="1">
    <citation type="journal article" date="2020" name="Stud. Mycol.">
        <title>101 Dothideomycetes genomes: a test case for predicting lifestyles and emergence of pathogens.</title>
        <authorList>
            <person name="Haridas S."/>
            <person name="Albert R."/>
            <person name="Binder M."/>
            <person name="Bloem J."/>
            <person name="Labutti K."/>
            <person name="Salamov A."/>
            <person name="Andreopoulos B."/>
            <person name="Baker S."/>
            <person name="Barry K."/>
            <person name="Bills G."/>
            <person name="Bluhm B."/>
            <person name="Cannon C."/>
            <person name="Castanera R."/>
            <person name="Culley D."/>
            <person name="Daum C."/>
            <person name="Ezra D."/>
            <person name="Gonzalez J."/>
            <person name="Henrissat B."/>
            <person name="Kuo A."/>
            <person name="Liang C."/>
            <person name="Lipzen A."/>
            <person name="Lutzoni F."/>
            <person name="Magnuson J."/>
            <person name="Mondo S."/>
            <person name="Nolan M."/>
            <person name="Ohm R."/>
            <person name="Pangilinan J."/>
            <person name="Park H.-J."/>
            <person name="Ramirez L."/>
            <person name="Alfaro M."/>
            <person name="Sun H."/>
            <person name="Tritt A."/>
            <person name="Yoshinaga Y."/>
            <person name="Zwiers L.-H."/>
            <person name="Turgeon B."/>
            <person name="Goodwin S."/>
            <person name="Spatafora J."/>
            <person name="Crous P."/>
            <person name="Grigoriev I."/>
        </authorList>
    </citation>
    <scope>NUCLEOTIDE SEQUENCE</scope>
    <source>
        <strain evidence="7">CBS 107.79</strain>
    </source>
</reference>
<dbReference type="FunFam" id="3.90.180.10:FF:000022">
    <property type="entry name" value="NADP-dependent alcohol dehydrogenase"/>
    <property type="match status" value="1"/>
</dbReference>
<evidence type="ECO:0000256" key="5">
    <source>
        <dbReference type="RuleBase" id="RU361277"/>
    </source>
</evidence>
<dbReference type="GO" id="GO:0016616">
    <property type="term" value="F:oxidoreductase activity, acting on the CH-OH group of donors, NAD or NADP as acceptor"/>
    <property type="evidence" value="ECO:0007669"/>
    <property type="project" value="InterPro"/>
</dbReference>
<sequence length="332" mass="35469">MPTFTVYKGSESGKITKAQTTRDLQGDAVLVKVTASGVCGTDEHYKHADMALGHEGVGVVEEVGSAVRTLKKGDRVGWGYEHDSCGECEYCLTGREQYCPDRKIYGMADFDQGSFASHGVWREAFLFKIPDAITDIDAAPLMCGGATVFNALTAAGVKPTDRVGIMGVGGLGHLAIQFAAKMGCDVVVLSGTDSKKDEALKLGASDFIAMKGKDQIDVGKKIDSLIITTSAMPDWKVVLPALAPTASILPLTVSEGDFSFPQNPLILGGHTVYGIAVSPRAVHRQMLAFAAHHNIKPVVMKFPMSEEGIEDCMGTLRDGKMRYRGVLVPQQA</sequence>
<dbReference type="InterPro" id="IPR013154">
    <property type="entry name" value="ADH-like_N"/>
</dbReference>
<dbReference type="Gene3D" id="3.40.50.720">
    <property type="entry name" value="NAD(P)-binding Rossmann-like Domain"/>
    <property type="match status" value="1"/>
</dbReference>
<dbReference type="FunFam" id="3.40.50.720:FF:000022">
    <property type="entry name" value="Cinnamyl alcohol dehydrogenase"/>
    <property type="match status" value="1"/>
</dbReference>
<keyword evidence="2 5" id="KW-0479">Metal-binding</keyword>
<gene>
    <name evidence="7" type="ORF">BU23DRAFT_517791</name>
</gene>
<dbReference type="AlphaFoldDB" id="A0A6A5UP80"/>
<evidence type="ECO:0000256" key="1">
    <source>
        <dbReference type="ARBA" id="ARBA00001947"/>
    </source>
</evidence>
<accession>A0A6A5UP80</accession>
<keyword evidence="8" id="KW-1185">Reference proteome</keyword>
<dbReference type="EMBL" id="ML976744">
    <property type="protein sequence ID" value="KAF1966528.1"/>
    <property type="molecule type" value="Genomic_DNA"/>
</dbReference>
<dbReference type="InterPro" id="IPR047109">
    <property type="entry name" value="CAD-like"/>
</dbReference>
<dbReference type="Pfam" id="PF00107">
    <property type="entry name" value="ADH_zinc_N"/>
    <property type="match status" value="1"/>
</dbReference>
<dbReference type="PANTHER" id="PTHR42683">
    <property type="entry name" value="ALDEHYDE REDUCTASE"/>
    <property type="match status" value="1"/>
</dbReference>
<evidence type="ECO:0000313" key="8">
    <source>
        <dbReference type="Proteomes" id="UP000800036"/>
    </source>
</evidence>
<evidence type="ECO:0000313" key="7">
    <source>
        <dbReference type="EMBL" id="KAF1966528.1"/>
    </source>
</evidence>
<evidence type="ECO:0000256" key="4">
    <source>
        <dbReference type="ARBA" id="ARBA00023002"/>
    </source>
</evidence>
<dbReference type="Gene3D" id="3.90.180.10">
    <property type="entry name" value="Medium-chain alcohol dehydrogenases, catalytic domain"/>
    <property type="match status" value="1"/>
</dbReference>
<keyword evidence="3 5" id="KW-0862">Zinc</keyword>
<dbReference type="InterPro" id="IPR002328">
    <property type="entry name" value="ADH_Zn_CS"/>
</dbReference>
<dbReference type="InterPro" id="IPR020843">
    <property type="entry name" value="ER"/>
</dbReference>
<dbReference type="InterPro" id="IPR011032">
    <property type="entry name" value="GroES-like_sf"/>
</dbReference>
<name>A0A6A5UP80_9PLEO</name>
<dbReference type="Proteomes" id="UP000800036">
    <property type="component" value="Unassembled WGS sequence"/>
</dbReference>
<evidence type="ECO:0000256" key="2">
    <source>
        <dbReference type="ARBA" id="ARBA00022723"/>
    </source>
</evidence>
<dbReference type="CDD" id="cd05283">
    <property type="entry name" value="CAD1"/>
    <property type="match status" value="1"/>
</dbReference>
<dbReference type="SUPFAM" id="SSF50129">
    <property type="entry name" value="GroES-like"/>
    <property type="match status" value="1"/>
</dbReference>
<dbReference type="PROSITE" id="PS00059">
    <property type="entry name" value="ADH_ZINC"/>
    <property type="match status" value="1"/>
</dbReference>
<evidence type="ECO:0000259" key="6">
    <source>
        <dbReference type="SMART" id="SM00829"/>
    </source>
</evidence>
<protein>
    <submittedName>
        <fullName evidence="7">GroES-like protein</fullName>
    </submittedName>
</protein>
<proteinExistence type="inferred from homology"/>
<comment type="cofactor">
    <cofactor evidence="1 5">
        <name>Zn(2+)</name>
        <dbReference type="ChEBI" id="CHEBI:29105"/>
    </cofactor>
</comment>
<dbReference type="GO" id="GO:0008270">
    <property type="term" value="F:zinc ion binding"/>
    <property type="evidence" value="ECO:0007669"/>
    <property type="project" value="InterPro"/>
</dbReference>